<protein>
    <submittedName>
        <fullName evidence="9">Peptide permease</fullName>
    </submittedName>
</protein>
<dbReference type="InterPro" id="IPR035906">
    <property type="entry name" value="MetI-like_sf"/>
</dbReference>
<evidence type="ECO:0000259" key="8">
    <source>
        <dbReference type="PROSITE" id="PS50928"/>
    </source>
</evidence>
<feature type="transmembrane region" description="Helical" evidence="7">
    <location>
        <begin position="179"/>
        <end position="199"/>
    </location>
</feature>
<dbReference type="PANTHER" id="PTHR43163">
    <property type="entry name" value="DIPEPTIDE TRANSPORT SYSTEM PERMEASE PROTEIN DPPB-RELATED"/>
    <property type="match status" value="1"/>
</dbReference>
<keyword evidence="4 7" id="KW-0812">Transmembrane</keyword>
<dbReference type="InterPro" id="IPR000515">
    <property type="entry name" value="MetI-like"/>
</dbReference>
<dbReference type="Pfam" id="PF19300">
    <property type="entry name" value="BPD_transp_1_N"/>
    <property type="match status" value="1"/>
</dbReference>
<reference evidence="10" key="1">
    <citation type="submission" date="2014-12" db="EMBL/GenBank/DDBJ databases">
        <title>Genome sequence of Clostridium beijerinckii strain 59B.</title>
        <authorList>
            <person name="Little G.T."/>
            <person name="Minton N.P."/>
        </authorList>
    </citation>
    <scope>NUCLEOTIDE SEQUENCE [LARGE SCALE GENOMIC DNA]</scope>
    <source>
        <strain evidence="10">59B</strain>
    </source>
</reference>
<evidence type="ECO:0000313" key="9">
    <source>
        <dbReference type="EMBL" id="AJG99407.1"/>
    </source>
</evidence>
<dbReference type="GO" id="GO:0005886">
    <property type="term" value="C:plasma membrane"/>
    <property type="evidence" value="ECO:0007669"/>
    <property type="project" value="UniProtKB-SubCell"/>
</dbReference>
<dbReference type="KEGG" id="cbei:LF65_02834"/>
<dbReference type="PROSITE" id="PS50928">
    <property type="entry name" value="ABC_TM1"/>
    <property type="match status" value="1"/>
</dbReference>
<evidence type="ECO:0000256" key="1">
    <source>
        <dbReference type="ARBA" id="ARBA00004651"/>
    </source>
</evidence>
<dbReference type="STRING" id="1520.LF65_02834"/>
<comment type="similarity">
    <text evidence="7">Belongs to the binding-protein-dependent transport system permease family.</text>
</comment>
<feature type="transmembrane region" description="Helical" evidence="7">
    <location>
        <begin position="134"/>
        <end position="159"/>
    </location>
</feature>
<feature type="transmembrane region" description="Helical" evidence="7">
    <location>
        <begin position="237"/>
        <end position="263"/>
    </location>
</feature>
<dbReference type="RefSeq" id="WP_041896840.1">
    <property type="nucleotide sequence ID" value="NZ_CP010086.2"/>
</dbReference>
<keyword evidence="6 7" id="KW-0472">Membrane</keyword>
<feature type="transmembrane region" description="Helical" evidence="7">
    <location>
        <begin position="12"/>
        <end position="35"/>
    </location>
</feature>
<dbReference type="Gene3D" id="1.10.3720.10">
    <property type="entry name" value="MetI-like"/>
    <property type="match status" value="1"/>
</dbReference>
<comment type="subcellular location">
    <subcellularLocation>
        <location evidence="1 7">Cell membrane</location>
        <topology evidence="1 7">Multi-pass membrane protein</topology>
    </subcellularLocation>
</comment>
<dbReference type="InterPro" id="IPR045621">
    <property type="entry name" value="BPD_transp_1_N"/>
</dbReference>
<feature type="transmembrane region" description="Helical" evidence="7">
    <location>
        <begin position="101"/>
        <end position="122"/>
    </location>
</feature>
<organism evidence="9 10">
    <name type="scientific">Clostridium beijerinckii</name>
    <name type="common">Clostridium MP</name>
    <dbReference type="NCBI Taxonomy" id="1520"/>
    <lineage>
        <taxon>Bacteria</taxon>
        <taxon>Bacillati</taxon>
        <taxon>Bacillota</taxon>
        <taxon>Clostridia</taxon>
        <taxon>Eubacteriales</taxon>
        <taxon>Clostridiaceae</taxon>
        <taxon>Clostridium</taxon>
    </lineage>
</organism>
<dbReference type="SUPFAM" id="SSF161098">
    <property type="entry name" value="MetI-like"/>
    <property type="match status" value="1"/>
</dbReference>
<dbReference type="CDD" id="cd06261">
    <property type="entry name" value="TM_PBP2"/>
    <property type="match status" value="1"/>
</dbReference>
<gene>
    <name evidence="9" type="ORF">LF65_02834</name>
</gene>
<evidence type="ECO:0000256" key="5">
    <source>
        <dbReference type="ARBA" id="ARBA00022989"/>
    </source>
</evidence>
<dbReference type="Pfam" id="PF00528">
    <property type="entry name" value="BPD_transp_1"/>
    <property type="match status" value="1"/>
</dbReference>
<dbReference type="AlphaFoldDB" id="A0A0B5QN03"/>
<dbReference type="OrthoDB" id="9773221at2"/>
<evidence type="ECO:0000256" key="7">
    <source>
        <dbReference type="RuleBase" id="RU363032"/>
    </source>
</evidence>
<sequence>MARYILKRVIQAIPLLLIISIICFTFIKLAPYNAIDAMATPNMPEETVNLIKAKYGFDKPAYVQYFLWLKGILNGQFGYSIVNHESIANDLAARIPATMALVLPSYLLAVVISIVLGLLAGANKNKFIDKVIDGFCSIGIAVPTFWFAMIIIFIFGYKLAIFPILGMNTIGAEDSFSDFLVHFIMPCFVLTTAFLPELVRYVRSSTIGQISQNYVTVQDAFGGSTNEILFKHVCKNVLLPIITKIGIALPMLVTGGMITETVFGWPGVGPYFITAIKGMDYPVIMAILILSSLLVILGNLLSDILYSLVDPRIRGMR</sequence>
<proteinExistence type="inferred from homology"/>
<keyword evidence="5 7" id="KW-1133">Transmembrane helix</keyword>
<evidence type="ECO:0000313" key="10">
    <source>
        <dbReference type="Proteomes" id="UP000031866"/>
    </source>
</evidence>
<feature type="transmembrane region" description="Helical" evidence="7">
    <location>
        <begin position="283"/>
        <end position="309"/>
    </location>
</feature>
<keyword evidence="3" id="KW-1003">Cell membrane</keyword>
<evidence type="ECO:0000256" key="4">
    <source>
        <dbReference type="ARBA" id="ARBA00022692"/>
    </source>
</evidence>
<dbReference type="EMBL" id="CP010086">
    <property type="protein sequence ID" value="AJG99407.1"/>
    <property type="molecule type" value="Genomic_DNA"/>
</dbReference>
<name>A0A0B5QN03_CLOBE</name>
<feature type="domain" description="ABC transmembrane type-1" evidence="8">
    <location>
        <begin position="95"/>
        <end position="302"/>
    </location>
</feature>
<evidence type="ECO:0000256" key="2">
    <source>
        <dbReference type="ARBA" id="ARBA00022448"/>
    </source>
</evidence>
<keyword evidence="2 7" id="KW-0813">Transport</keyword>
<dbReference type="PANTHER" id="PTHR43163:SF6">
    <property type="entry name" value="DIPEPTIDE TRANSPORT SYSTEM PERMEASE PROTEIN DPPB-RELATED"/>
    <property type="match status" value="1"/>
</dbReference>
<dbReference type="Proteomes" id="UP000031866">
    <property type="component" value="Chromosome"/>
</dbReference>
<evidence type="ECO:0000256" key="3">
    <source>
        <dbReference type="ARBA" id="ARBA00022475"/>
    </source>
</evidence>
<dbReference type="GO" id="GO:0055085">
    <property type="term" value="P:transmembrane transport"/>
    <property type="evidence" value="ECO:0007669"/>
    <property type="project" value="InterPro"/>
</dbReference>
<evidence type="ECO:0000256" key="6">
    <source>
        <dbReference type="ARBA" id="ARBA00023136"/>
    </source>
</evidence>
<accession>A0A0B5QN03</accession>